<dbReference type="PANTHER" id="PTHR31225:SF137">
    <property type="entry name" value="TERPENE SYNTHASE 11-RELATED"/>
    <property type="match status" value="1"/>
</dbReference>
<name>A0A843VGA6_COLES</name>
<dbReference type="FunFam" id="1.10.600.10:FF:000007">
    <property type="entry name" value="Isoprene synthase, chloroplastic"/>
    <property type="match status" value="1"/>
</dbReference>
<feature type="domain" description="Terpene synthase N-terminal" evidence="3">
    <location>
        <begin position="143"/>
        <end position="297"/>
    </location>
</feature>
<dbReference type="InterPro" id="IPR008949">
    <property type="entry name" value="Isoprenoid_synthase_dom_sf"/>
</dbReference>
<dbReference type="InterPro" id="IPR034741">
    <property type="entry name" value="Terpene_cyclase-like_1_C"/>
</dbReference>
<organism evidence="5 6">
    <name type="scientific">Colocasia esculenta</name>
    <name type="common">Wild taro</name>
    <name type="synonym">Arum esculentum</name>
    <dbReference type="NCBI Taxonomy" id="4460"/>
    <lineage>
        <taxon>Eukaryota</taxon>
        <taxon>Viridiplantae</taxon>
        <taxon>Streptophyta</taxon>
        <taxon>Embryophyta</taxon>
        <taxon>Tracheophyta</taxon>
        <taxon>Spermatophyta</taxon>
        <taxon>Magnoliopsida</taxon>
        <taxon>Liliopsida</taxon>
        <taxon>Araceae</taxon>
        <taxon>Aroideae</taxon>
        <taxon>Colocasieae</taxon>
        <taxon>Colocasia</taxon>
    </lineage>
</organism>
<dbReference type="InterPro" id="IPR001906">
    <property type="entry name" value="Terpene_synth_N"/>
</dbReference>
<dbReference type="GO" id="GO:0010333">
    <property type="term" value="F:terpene synthase activity"/>
    <property type="evidence" value="ECO:0007669"/>
    <property type="project" value="InterPro"/>
</dbReference>
<evidence type="ECO:0000256" key="1">
    <source>
        <dbReference type="ARBA" id="ARBA00022723"/>
    </source>
</evidence>
<dbReference type="AlphaFoldDB" id="A0A843VGA6"/>
<dbReference type="Proteomes" id="UP000652761">
    <property type="component" value="Unassembled WGS sequence"/>
</dbReference>
<feature type="domain" description="Terpene synthase metal-binding" evidence="4">
    <location>
        <begin position="355"/>
        <end position="595"/>
    </location>
</feature>
<keyword evidence="2" id="KW-0460">Magnesium</keyword>
<dbReference type="Pfam" id="PF01397">
    <property type="entry name" value="Terpene_synth"/>
    <property type="match status" value="1"/>
</dbReference>
<evidence type="ECO:0000313" key="5">
    <source>
        <dbReference type="EMBL" id="MQL97722.1"/>
    </source>
</evidence>
<evidence type="ECO:0000259" key="3">
    <source>
        <dbReference type="Pfam" id="PF01397"/>
    </source>
</evidence>
<dbReference type="InterPro" id="IPR044814">
    <property type="entry name" value="Terpene_cyclase_plant_C1"/>
</dbReference>
<dbReference type="InterPro" id="IPR036965">
    <property type="entry name" value="Terpene_synth_N_sf"/>
</dbReference>
<evidence type="ECO:0000313" key="6">
    <source>
        <dbReference type="Proteomes" id="UP000652761"/>
    </source>
</evidence>
<dbReference type="Pfam" id="PF03936">
    <property type="entry name" value="Terpene_synth_C"/>
    <property type="match status" value="1"/>
</dbReference>
<dbReference type="InterPro" id="IPR050148">
    <property type="entry name" value="Terpene_synthase-like"/>
</dbReference>
<dbReference type="PANTHER" id="PTHR31225">
    <property type="entry name" value="OS04G0344100 PROTEIN-RELATED"/>
    <property type="match status" value="1"/>
</dbReference>
<dbReference type="CDD" id="cd00684">
    <property type="entry name" value="Terpene_cyclase_plant_C1"/>
    <property type="match status" value="1"/>
</dbReference>
<dbReference type="SFLD" id="SFLDG01019">
    <property type="entry name" value="Terpene_Cyclase_Like_1_C_Termi"/>
    <property type="match status" value="1"/>
</dbReference>
<dbReference type="GO" id="GO:0000287">
    <property type="term" value="F:magnesium ion binding"/>
    <property type="evidence" value="ECO:0007669"/>
    <property type="project" value="InterPro"/>
</dbReference>
<dbReference type="SFLD" id="SFLDS00005">
    <property type="entry name" value="Isoprenoid_Synthase_Type_I"/>
    <property type="match status" value="1"/>
</dbReference>
<comment type="caution">
    <text evidence="5">The sequence shown here is derived from an EMBL/GenBank/DDBJ whole genome shotgun (WGS) entry which is preliminary data.</text>
</comment>
<dbReference type="InterPro" id="IPR008930">
    <property type="entry name" value="Terpenoid_cyclase/PrenylTrfase"/>
</dbReference>
<dbReference type="OrthoDB" id="672026at2759"/>
<dbReference type="InterPro" id="IPR005630">
    <property type="entry name" value="Terpene_synthase_metal-bd"/>
</dbReference>
<dbReference type="SUPFAM" id="SSF48239">
    <property type="entry name" value="Terpenoid cyclases/Protein prenyltransferases"/>
    <property type="match status" value="1"/>
</dbReference>
<reference evidence="5" key="1">
    <citation type="submission" date="2017-07" db="EMBL/GenBank/DDBJ databases">
        <title>Taro Niue Genome Assembly and Annotation.</title>
        <authorList>
            <person name="Atibalentja N."/>
            <person name="Keating K."/>
            <person name="Fields C.J."/>
        </authorList>
    </citation>
    <scope>NUCLEOTIDE SEQUENCE</scope>
    <source>
        <strain evidence="5">Niue_2</strain>
        <tissue evidence="5">Leaf</tissue>
    </source>
</reference>
<dbReference type="Gene3D" id="1.50.10.130">
    <property type="entry name" value="Terpene synthase, N-terminal domain"/>
    <property type="match status" value="1"/>
</dbReference>
<sequence>MLRWLCSPVYYQQVVQSHLAFVTQQGSTAAAQSNGDPAAAGPFLTVFPGSQLPTNTAHTYLGSTETTRAPSQMAAATGFGAAANTIGSSSAGRGKGTAWWTSREPQLARSPAVLSASRKHLRRSGFHSPLCVSRESAVPVELDHCKSRAEKLKEEVGKALQRAGSRPKDAVKYVDSLQQLGIAHHFEDAITAVLNRVGEEDDGDDELFDAGLRFRVLRHNGYNVAADSFQKFLDAEGNFKHSLSKDLRGLLSLHEASCLGAKDEYILAQAMEFSREHLESSLLSLDPNLFRKISYALKYPRHMSMERYEARRLLEDRSYPNGTFHSPLFELASLDFNMVQELYQGELAEITRWWRELGLAQKLSFARDRPMECFLWSIGIFPDPGLSMCRIQLAKTVAILLVVDDIYDSYGSPEELVLFTNAIRRWDLEAMDELPEYMKICYMALYNTTNEISYHILKQHGYCITSHLRNTWVDLCEAFLVEAKWFSDGFVPALADYLKNGITTAGTYMALVHAFFFLGSPVSDESLAFVGSRPSFFSHSGRILRLWDDLGTAKAEQLRGDVASSIECCMNEDRYLSEGDARKHIRKLISRSWTDLNGEALAPSPLPFSVVKASLNLARTAQFVYQHGDDERAQSADSVIESLLVKPIKRKPVNGYGQLMRR</sequence>
<dbReference type="GO" id="GO:0016102">
    <property type="term" value="P:diterpenoid biosynthetic process"/>
    <property type="evidence" value="ECO:0007669"/>
    <property type="project" value="InterPro"/>
</dbReference>
<dbReference type="EMBL" id="NMUH01002089">
    <property type="protein sequence ID" value="MQL97722.1"/>
    <property type="molecule type" value="Genomic_DNA"/>
</dbReference>
<evidence type="ECO:0000259" key="4">
    <source>
        <dbReference type="Pfam" id="PF03936"/>
    </source>
</evidence>
<evidence type="ECO:0000256" key="2">
    <source>
        <dbReference type="ARBA" id="ARBA00022842"/>
    </source>
</evidence>
<accession>A0A843VGA6</accession>
<gene>
    <name evidence="5" type="ORF">Taro_030413</name>
</gene>
<dbReference type="SUPFAM" id="SSF48576">
    <property type="entry name" value="Terpenoid synthases"/>
    <property type="match status" value="1"/>
</dbReference>
<keyword evidence="6" id="KW-1185">Reference proteome</keyword>
<keyword evidence="1" id="KW-0479">Metal-binding</keyword>
<protein>
    <submittedName>
        <fullName evidence="5">Uncharacterized protein</fullName>
    </submittedName>
</protein>
<proteinExistence type="predicted"/>
<dbReference type="Gene3D" id="1.10.600.10">
    <property type="entry name" value="Farnesyl Diphosphate Synthase"/>
    <property type="match status" value="1"/>
</dbReference>